<dbReference type="EMBL" id="JACWZY010000001">
    <property type="protein sequence ID" value="MBD2699010.1"/>
    <property type="molecule type" value="Genomic_DNA"/>
</dbReference>
<dbReference type="InterPro" id="IPR013517">
    <property type="entry name" value="FG-GAP"/>
</dbReference>
<dbReference type="InterPro" id="IPR006644">
    <property type="entry name" value="Cadg"/>
</dbReference>
<keyword evidence="1" id="KW-0732">Signal</keyword>
<accession>A0A926XT83</accession>
<dbReference type="Pfam" id="PF13517">
    <property type="entry name" value="FG-GAP_3"/>
    <property type="match status" value="2"/>
</dbReference>
<proteinExistence type="predicted"/>
<dbReference type="RefSeq" id="WP_190884877.1">
    <property type="nucleotide sequence ID" value="NZ_JACWZY010000001.1"/>
</dbReference>
<dbReference type="Pfam" id="PF13205">
    <property type="entry name" value="Big_5"/>
    <property type="match status" value="1"/>
</dbReference>
<organism evidence="3 4">
    <name type="scientific">Spirosoma profusum</name>
    <dbReference type="NCBI Taxonomy" id="2771354"/>
    <lineage>
        <taxon>Bacteria</taxon>
        <taxon>Pseudomonadati</taxon>
        <taxon>Bacteroidota</taxon>
        <taxon>Cytophagia</taxon>
        <taxon>Cytophagales</taxon>
        <taxon>Cytophagaceae</taxon>
        <taxon>Spirosoma</taxon>
    </lineage>
</organism>
<dbReference type="InterPro" id="IPR015919">
    <property type="entry name" value="Cadherin-like_sf"/>
</dbReference>
<dbReference type="PANTHER" id="PTHR44103:SF1">
    <property type="entry name" value="PROPROTEIN CONVERTASE P"/>
    <property type="match status" value="1"/>
</dbReference>
<keyword evidence="4" id="KW-1185">Reference proteome</keyword>
<dbReference type="SUPFAM" id="SSF69318">
    <property type="entry name" value="Integrin alpha N-terminal domain"/>
    <property type="match status" value="1"/>
</dbReference>
<dbReference type="InterPro" id="IPR013783">
    <property type="entry name" value="Ig-like_fold"/>
</dbReference>
<evidence type="ECO:0000313" key="3">
    <source>
        <dbReference type="EMBL" id="MBD2699010.1"/>
    </source>
</evidence>
<name>A0A926XT83_9BACT</name>
<protein>
    <submittedName>
        <fullName evidence="3">VCBS repeat-containing protein</fullName>
    </submittedName>
</protein>
<dbReference type="InterPro" id="IPR028994">
    <property type="entry name" value="Integrin_alpha_N"/>
</dbReference>
<sequence length="993" mass="102345">MKNNFYLLTIVANCLIICSSKFKLRFLFAVFALFFFSGNSFAIPLLPSKTLTTSSAFIPSSFASVTNPFTMSMAFPGRILPGDYDNDGDVDILYQSTNTQGTGFGYVRNNGAGSFTDIPNATSAGTPFAGISFAGQLLNNGGWFVFDYDNDGDVDIIDRENTGTGNTLGVWRNNSGTFASVTNPFTMSMAFPGRILPGDYDNDGDVDILYQSTNTQGTGFGYVRNNGAGSFTDIPNATSAGTPFAGISFAGQLLNNGGWFVFDYDNDGDVDIIDRENTGTGNTLGVWRNNSGTFASVTNPFTMSMAFPGRILPGDYDNDGDVDILYQSTNTQGTGFGYVRNNGAGSFTDIPNATSAGTPFAGISFAGQLLNNGGWFVFDYDNDGDVDIIDRENTGTGNTLGVWQQSGTPPILSSTVPADNATNVSPTSNFTLTFDRSVTKGTGNLLVVQTSTNSTIETIPVTDARVTGSGTSWVVNPNATLGGGTAYAIQIQKGVFKDVDSRVFQGIINNTTYNITTALPPTITGLTATPNPICSGVTATFTATIGSITGSYAYTLTNGSSTTTGNTSSTAFSQAITTSGSGSQSFTLTVNNVNGITRATTNVTVNARPTASISPSTATLTCASPSVNLTASGGTAYQWSTGATTSVISANTAGTYSVTVTNAATGCFSTTSVTVNQDSSVPTVSISPSSATLTCTNPTVSLSAIGSGTLLWSTGATTTAISVNTTGTYSVTLTAVNGCTARASATVISNTTPSPLNLTVSNPLTCSAASTTLTATAGFTSYSFSAGASQQGGSAGNTAILSNPGLYSVTARNAAGCTSTASLNVSYQNCSPTVANAIPPQSATVGQSFSYTIAANTFTDPETPVNLVLSVSGLPAGLSFVSPSTITGTPSSTVGSPVSVTVVATDPGGLSVFTTFQLTIYPPCLSMVTVKAGNWNDISVWSCGRLPLISDVVTVNHAVTLPTSYQGVAQRVIYGPSGRLLFNSFSNLKLNTN</sequence>
<evidence type="ECO:0000313" key="4">
    <source>
        <dbReference type="Proteomes" id="UP000598820"/>
    </source>
</evidence>
<dbReference type="AlphaFoldDB" id="A0A926XT83"/>
<dbReference type="SUPFAM" id="SSF49313">
    <property type="entry name" value="Cadherin-like"/>
    <property type="match status" value="1"/>
</dbReference>
<dbReference type="GO" id="GO:0016020">
    <property type="term" value="C:membrane"/>
    <property type="evidence" value="ECO:0007669"/>
    <property type="project" value="InterPro"/>
</dbReference>
<reference evidence="3" key="1">
    <citation type="submission" date="2020-09" db="EMBL/GenBank/DDBJ databases">
        <authorList>
            <person name="Kim M.K."/>
        </authorList>
    </citation>
    <scope>NUCLEOTIDE SEQUENCE</scope>
    <source>
        <strain evidence="3">BT702</strain>
    </source>
</reference>
<evidence type="ECO:0000256" key="1">
    <source>
        <dbReference type="ARBA" id="ARBA00022729"/>
    </source>
</evidence>
<feature type="domain" description="Dystroglycan-type cadherin-like" evidence="2">
    <location>
        <begin position="833"/>
        <end position="927"/>
    </location>
</feature>
<evidence type="ECO:0000259" key="2">
    <source>
        <dbReference type="SMART" id="SM00736"/>
    </source>
</evidence>
<dbReference type="Gene3D" id="2.60.40.10">
    <property type="entry name" value="Immunoglobulins"/>
    <property type="match status" value="1"/>
</dbReference>
<dbReference type="InterPro" id="IPR032812">
    <property type="entry name" value="SbsA_Ig"/>
</dbReference>
<dbReference type="Proteomes" id="UP000598820">
    <property type="component" value="Unassembled WGS sequence"/>
</dbReference>
<dbReference type="PANTHER" id="PTHR44103">
    <property type="entry name" value="PROPROTEIN CONVERTASE P"/>
    <property type="match status" value="1"/>
</dbReference>
<dbReference type="SMART" id="SM00736">
    <property type="entry name" value="CADG"/>
    <property type="match status" value="1"/>
</dbReference>
<gene>
    <name evidence="3" type="ORF">IC229_00060</name>
</gene>
<comment type="caution">
    <text evidence="3">The sequence shown here is derived from an EMBL/GenBank/DDBJ whole genome shotgun (WGS) entry which is preliminary data.</text>
</comment>
<dbReference type="Pfam" id="PF05345">
    <property type="entry name" value="He_PIG"/>
    <property type="match status" value="1"/>
</dbReference>
<dbReference type="GO" id="GO:0005509">
    <property type="term" value="F:calcium ion binding"/>
    <property type="evidence" value="ECO:0007669"/>
    <property type="project" value="InterPro"/>
</dbReference>